<keyword evidence="3" id="KW-1185">Reference proteome</keyword>
<gene>
    <name evidence="2" type="ORF">DILT_LOCUS1717</name>
</gene>
<accession>A0A3P6R296</accession>
<feature type="chain" id="PRO_5017921966" evidence="1">
    <location>
        <begin position="24"/>
        <end position="52"/>
    </location>
</feature>
<proteinExistence type="predicted"/>
<feature type="signal peptide" evidence="1">
    <location>
        <begin position="1"/>
        <end position="23"/>
    </location>
</feature>
<evidence type="ECO:0000313" key="3">
    <source>
        <dbReference type="Proteomes" id="UP000281553"/>
    </source>
</evidence>
<dbReference type="EMBL" id="UYRU01013663">
    <property type="protein sequence ID" value="VDK49343.1"/>
    <property type="molecule type" value="Genomic_DNA"/>
</dbReference>
<name>A0A3P6R296_DIBLA</name>
<evidence type="ECO:0000313" key="2">
    <source>
        <dbReference type="EMBL" id="VDK49343.1"/>
    </source>
</evidence>
<sequence length="52" mass="5748">MRSMLKNSSVIIISSILQLLLTGDHIFCYDIVACTVVVKISDEEANGMAEFQ</sequence>
<organism evidence="2 3">
    <name type="scientific">Dibothriocephalus latus</name>
    <name type="common">Fish tapeworm</name>
    <name type="synonym">Diphyllobothrium latum</name>
    <dbReference type="NCBI Taxonomy" id="60516"/>
    <lineage>
        <taxon>Eukaryota</taxon>
        <taxon>Metazoa</taxon>
        <taxon>Spiralia</taxon>
        <taxon>Lophotrochozoa</taxon>
        <taxon>Platyhelminthes</taxon>
        <taxon>Cestoda</taxon>
        <taxon>Eucestoda</taxon>
        <taxon>Diphyllobothriidea</taxon>
        <taxon>Diphyllobothriidae</taxon>
        <taxon>Dibothriocephalus</taxon>
    </lineage>
</organism>
<reference evidence="2 3" key="1">
    <citation type="submission" date="2018-11" db="EMBL/GenBank/DDBJ databases">
        <authorList>
            <consortium name="Pathogen Informatics"/>
        </authorList>
    </citation>
    <scope>NUCLEOTIDE SEQUENCE [LARGE SCALE GENOMIC DNA]</scope>
</reference>
<dbReference type="AlphaFoldDB" id="A0A3P6R296"/>
<dbReference type="Proteomes" id="UP000281553">
    <property type="component" value="Unassembled WGS sequence"/>
</dbReference>
<evidence type="ECO:0000256" key="1">
    <source>
        <dbReference type="SAM" id="SignalP"/>
    </source>
</evidence>
<keyword evidence="1" id="KW-0732">Signal</keyword>
<protein>
    <submittedName>
        <fullName evidence="2">Uncharacterized protein</fullName>
    </submittedName>
</protein>